<dbReference type="EC" id="1.7.-.-" evidence="2"/>
<dbReference type="GO" id="GO:0016491">
    <property type="term" value="F:oxidoreductase activity"/>
    <property type="evidence" value="ECO:0007669"/>
    <property type="project" value="UniProtKB-KW"/>
</dbReference>
<evidence type="ECO:0000259" key="1">
    <source>
        <dbReference type="Pfam" id="PF03358"/>
    </source>
</evidence>
<dbReference type="EMBL" id="FWFZ01000006">
    <property type="protein sequence ID" value="SLN40112.1"/>
    <property type="molecule type" value="Genomic_DNA"/>
</dbReference>
<reference evidence="2 3" key="1">
    <citation type="submission" date="2017-03" db="EMBL/GenBank/DDBJ databases">
        <authorList>
            <person name="Afonso C.L."/>
            <person name="Miller P.J."/>
            <person name="Scott M.A."/>
            <person name="Spackman E."/>
            <person name="Goraichik I."/>
            <person name="Dimitrov K.M."/>
            <person name="Suarez D.L."/>
            <person name="Swayne D.E."/>
        </authorList>
    </citation>
    <scope>NUCLEOTIDE SEQUENCE [LARGE SCALE GENOMIC DNA]</scope>
    <source>
        <strain evidence="2 3">CECT 7023</strain>
    </source>
</reference>
<dbReference type="Gene3D" id="3.40.50.360">
    <property type="match status" value="1"/>
</dbReference>
<accession>A0A1Y5SIT4</accession>
<dbReference type="GO" id="GO:0010181">
    <property type="term" value="F:FMN binding"/>
    <property type="evidence" value="ECO:0007669"/>
    <property type="project" value="TreeGrafter"/>
</dbReference>
<dbReference type="GO" id="GO:0005829">
    <property type="term" value="C:cytosol"/>
    <property type="evidence" value="ECO:0007669"/>
    <property type="project" value="TreeGrafter"/>
</dbReference>
<dbReference type="Proteomes" id="UP000193900">
    <property type="component" value="Unassembled WGS sequence"/>
</dbReference>
<proteinExistence type="predicted"/>
<evidence type="ECO:0000313" key="2">
    <source>
        <dbReference type="EMBL" id="SLN40112.1"/>
    </source>
</evidence>
<dbReference type="InterPro" id="IPR029039">
    <property type="entry name" value="Flavoprotein-like_sf"/>
</dbReference>
<name>A0A1Y5SIT4_9RHOB</name>
<dbReference type="InterPro" id="IPR050712">
    <property type="entry name" value="NAD(P)H-dep_reductase"/>
</dbReference>
<dbReference type="SUPFAM" id="SSF52218">
    <property type="entry name" value="Flavoproteins"/>
    <property type="match status" value="1"/>
</dbReference>
<dbReference type="InterPro" id="IPR005025">
    <property type="entry name" value="FMN_Rdtase-like_dom"/>
</dbReference>
<dbReference type="PANTHER" id="PTHR30543">
    <property type="entry name" value="CHROMATE REDUCTASE"/>
    <property type="match status" value="1"/>
</dbReference>
<feature type="domain" description="NADPH-dependent FMN reductase-like" evidence="1">
    <location>
        <begin position="4"/>
        <end position="147"/>
    </location>
</feature>
<dbReference type="OrthoDB" id="9812295at2"/>
<evidence type="ECO:0000313" key="3">
    <source>
        <dbReference type="Proteomes" id="UP000193900"/>
    </source>
</evidence>
<dbReference type="PANTHER" id="PTHR30543:SF21">
    <property type="entry name" value="NAD(P)H-DEPENDENT FMN REDUCTASE LOT6"/>
    <property type="match status" value="1"/>
</dbReference>
<gene>
    <name evidence="2" type="primary">azr_1</name>
    <name evidence="2" type="ORF">ROA7023_01552</name>
</gene>
<keyword evidence="3" id="KW-1185">Reference proteome</keyword>
<dbReference type="AlphaFoldDB" id="A0A1Y5SIT4"/>
<organism evidence="2 3">
    <name type="scientific">Roseisalinus antarcticus</name>
    <dbReference type="NCBI Taxonomy" id="254357"/>
    <lineage>
        <taxon>Bacteria</taxon>
        <taxon>Pseudomonadati</taxon>
        <taxon>Pseudomonadota</taxon>
        <taxon>Alphaproteobacteria</taxon>
        <taxon>Rhodobacterales</taxon>
        <taxon>Roseobacteraceae</taxon>
        <taxon>Roseisalinus</taxon>
    </lineage>
</organism>
<dbReference type="RefSeq" id="WP_085878433.1">
    <property type="nucleotide sequence ID" value="NZ_FWFZ01000006.1"/>
</dbReference>
<sequence>MSRPRIAIVIGHSRPTRFADKPAAWLLEKAEGHGEVDAEIVDLRDFDLPFFDAPASDLWMETTDPKAKAWQDKMAEFDGYVFMVAEYNHSITGELKNALDWAYMPFVRKPFSAFGYGGVGAARAVEHLRTIGVELQMAPIRNAVHLGGGEMLKVHPMGQNGDMSEVDAVLAPSAKQMFDDLAWWARTLKSARAEERAEAA</sequence>
<keyword evidence="2" id="KW-0560">Oxidoreductase</keyword>
<dbReference type="Pfam" id="PF03358">
    <property type="entry name" value="FMN_red"/>
    <property type="match status" value="1"/>
</dbReference>
<protein>
    <submittedName>
        <fullName evidence="2">FMN-dependent NADPH-azoreductase</fullName>
        <ecNumber evidence="2">1.7.-.-</ecNumber>
    </submittedName>
</protein>